<dbReference type="Pfam" id="PF01850">
    <property type="entry name" value="PIN"/>
    <property type="match status" value="1"/>
</dbReference>
<sequence length="131" mass="15259">MKSIVLDTNALLRFLLKDNPAQSKIVAETFEKAKKREIVVYLLSAVIIEAVYVLEKNYTFPRSDVRDILEGILKVSYIEIEHRNILGISLNLYHNTRSSFIDIFIFQYSKQYNFALLTFDKKLKNLSKIPV</sequence>
<organism evidence="2 3">
    <name type="scientific">Candidatus Gottesmanbacteria bacterium RIFCSPHIGHO2_02_FULL_39_11</name>
    <dbReference type="NCBI Taxonomy" id="1798382"/>
    <lineage>
        <taxon>Bacteria</taxon>
        <taxon>Candidatus Gottesmaniibacteriota</taxon>
    </lineage>
</organism>
<evidence type="ECO:0000313" key="2">
    <source>
        <dbReference type="EMBL" id="OGG12714.1"/>
    </source>
</evidence>
<gene>
    <name evidence="2" type="ORF">A3D77_03870</name>
</gene>
<protein>
    <recommendedName>
        <fullName evidence="1">PIN domain-containing protein</fullName>
    </recommendedName>
</protein>
<reference evidence="2 3" key="1">
    <citation type="journal article" date="2016" name="Nat. Commun.">
        <title>Thousands of microbial genomes shed light on interconnected biogeochemical processes in an aquifer system.</title>
        <authorList>
            <person name="Anantharaman K."/>
            <person name="Brown C.T."/>
            <person name="Hug L.A."/>
            <person name="Sharon I."/>
            <person name="Castelle C.J."/>
            <person name="Probst A.J."/>
            <person name="Thomas B.C."/>
            <person name="Singh A."/>
            <person name="Wilkins M.J."/>
            <person name="Karaoz U."/>
            <person name="Brodie E.L."/>
            <person name="Williams K.H."/>
            <person name="Hubbard S.S."/>
            <person name="Banfield J.F."/>
        </authorList>
    </citation>
    <scope>NUCLEOTIDE SEQUENCE [LARGE SCALE GENOMIC DNA]</scope>
</reference>
<dbReference type="InterPro" id="IPR029060">
    <property type="entry name" value="PIN-like_dom_sf"/>
</dbReference>
<accession>A0A1F5ZK59</accession>
<dbReference type="STRING" id="1798382.A3D77_03870"/>
<dbReference type="Gene3D" id="3.40.50.1010">
    <property type="entry name" value="5'-nuclease"/>
    <property type="match status" value="1"/>
</dbReference>
<evidence type="ECO:0000259" key="1">
    <source>
        <dbReference type="Pfam" id="PF01850"/>
    </source>
</evidence>
<comment type="caution">
    <text evidence="2">The sequence shown here is derived from an EMBL/GenBank/DDBJ whole genome shotgun (WGS) entry which is preliminary data.</text>
</comment>
<feature type="domain" description="PIN" evidence="1">
    <location>
        <begin position="4"/>
        <end position="127"/>
    </location>
</feature>
<dbReference type="SUPFAM" id="SSF88723">
    <property type="entry name" value="PIN domain-like"/>
    <property type="match status" value="1"/>
</dbReference>
<dbReference type="PANTHER" id="PTHR39664">
    <property type="match status" value="1"/>
</dbReference>
<name>A0A1F5ZK59_9BACT</name>
<dbReference type="InterPro" id="IPR002716">
    <property type="entry name" value="PIN_dom"/>
</dbReference>
<evidence type="ECO:0000313" key="3">
    <source>
        <dbReference type="Proteomes" id="UP000176923"/>
    </source>
</evidence>
<proteinExistence type="predicted"/>
<dbReference type="EMBL" id="MFJL01000042">
    <property type="protein sequence ID" value="OGG12714.1"/>
    <property type="molecule type" value="Genomic_DNA"/>
</dbReference>
<dbReference type="Proteomes" id="UP000176923">
    <property type="component" value="Unassembled WGS sequence"/>
</dbReference>
<dbReference type="PANTHER" id="PTHR39664:SF2">
    <property type="entry name" value="NUCLEIC ACID-BINDING PROTEIN, CONTAINING PIN DOMAIN-RELATED"/>
    <property type="match status" value="1"/>
</dbReference>
<dbReference type="AlphaFoldDB" id="A0A1F5ZK59"/>